<sequence length="81" mass="9119">MTTVQITLPDQLAQEAQRAGLLSPARLEQWLRDQLADQRVEELFSAMDRMAGVDEPAAMAPEDLAREIATMRAERRTDNAH</sequence>
<name>A0ABQ3FZ34_9BURK</name>
<protein>
    <submittedName>
        <fullName evidence="1">Uncharacterized protein</fullName>
    </submittedName>
</protein>
<reference evidence="2" key="1">
    <citation type="journal article" date="2019" name="Int. J. Syst. Evol. Microbiol.">
        <title>The Global Catalogue of Microorganisms (GCM) 10K type strain sequencing project: providing services to taxonomists for standard genome sequencing and annotation.</title>
        <authorList>
            <consortium name="The Broad Institute Genomics Platform"/>
            <consortium name="The Broad Institute Genome Sequencing Center for Infectious Disease"/>
            <person name="Wu L."/>
            <person name="Ma J."/>
        </authorList>
    </citation>
    <scope>NUCLEOTIDE SEQUENCE [LARGE SCALE GENOMIC DNA]</scope>
    <source>
        <strain evidence="2">KCTC 23314</strain>
    </source>
</reference>
<accession>A0ABQ3FZ34</accession>
<evidence type="ECO:0000313" key="1">
    <source>
        <dbReference type="EMBL" id="GHC76301.1"/>
    </source>
</evidence>
<evidence type="ECO:0000313" key="2">
    <source>
        <dbReference type="Proteomes" id="UP000626210"/>
    </source>
</evidence>
<dbReference type="Proteomes" id="UP000626210">
    <property type="component" value="Unassembled WGS sequence"/>
</dbReference>
<proteinExistence type="predicted"/>
<comment type="caution">
    <text evidence="1">The sequence shown here is derived from an EMBL/GenBank/DDBJ whole genome shotgun (WGS) entry which is preliminary data.</text>
</comment>
<dbReference type="EMBL" id="BMYK01000003">
    <property type="protein sequence ID" value="GHC76301.1"/>
    <property type="molecule type" value="Genomic_DNA"/>
</dbReference>
<gene>
    <name evidence="1" type="ORF">GCM10007320_15410</name>
</gene>
<keyword evidence="2" id="KW-1185">Reference proteome</keyword>
<dbReference type="RefSeq" id="WP_189686363.1">
    <property type="nucleotide sequence ID" value="NZ_BMYK01000003.1"/>
</dbReference>
<organism evidence="1 2">
    <name type="scientific">Pseudorhodoferax aquiterrae</name>
    <dbReference type="NCBI Taxonomy" id="747304"/>
    <lineage>
        <taxon>Bacteria</taxon>
        <taxon>Pseudomonadati</taxon>
        <taxon>Pseudomonadota</taxon>
        <taxon>Betaproteobacteria</taxon>
        <taxon>Burkholderiales</taxon>
        <taxon>Comamonadaceae</taxon>
    </lineage>
</organism>